<keyword evidence="1" id="KW-0813">Transport</keyword>
<dbReference type="SUPFAM" id="SSF63380">
    <property type="entry name" value="Riboflavin synthase domain-like"/>
    <property type="match status" value="1"/>
</dbReference>
<evidence type="ECO:0000256" key="6">
    <source>
        <dbReference type="ARBA" id="ARBA00034078"/>
    </source>
</evidence>
<dbReference type="EMBL" id="PIPX01000002">
    <property type="protein sequence ID" value="RUO53598.1"/>
    <property type="molecule type" value="Genomic_DNA"/>
</dbReference>
<name>A0A432XXX3_9GAMM</name>
<dbReference type="OrthoDB" id="9806195at2"/>
<dbReference type="Gene3D" id="3.40.50.80">
    <property type="entry name" value="Nucleotide-binding domain of ferredoxin-NADP reductase (FNR) module"/>
    <property type="match status" value="1"/>
</dbReference>
<evidence type="ECO:0000256" key="7">
    <source>
        <dbReference type="SAM" id="Phobius"/>
    </source>
</evidence>
<gene>
    <name evidence="9" type="ORF">CWI70_10470</name>
</gene>
<dbReference type="RefSeq" id="WP_126773489.1">
    <property type="nucleotide sequence ID" value="NZ_PIPX01000002.1"/>
</dbReference>
<evidence type="ECO:0000256" key="4">
    <source>
        <dbReference type="ARBA" id="ARBA00023004"/>
    </source>
</evidence>
<evidence type="ECO:0000256" key="5">
    <source>
        <dbReference type="ARBA" id="ARBA00023075"/>
    </source>
</evidence>
<feature type="domain" description="FAD-binding FR-type" evidence="8">
    <location>
        <begin position="308"/>
        <end position="415"/>
    </location>
</feature>
<keyword evidence="7" id="KW-1133">Transmembrane helix</keyword>
<dbReference type="PRINTS" id="PR00410">
    <property type="entry name" value="PHEHYDRXLASE"/>
</dbReference>
<sequence>MMRFMQWLHRWVSLILIIQVVLWLISATVFSIMGHHGMSGHQYMRHIHPEMLADESPQWSIQQVRATHPQADTILLTNVLGHPQYQVNVSGKWLYLDGHTGQPWQTDVNLAQALALASYDGPGQIAEVEQVTGAAEVVDWSAAGYRVQFADDLNTRVYVDAASGQIVEHRNTPWTIADWAFRLHFMDYSGERSFNHLLIWSAGLFALWFSLSGLMLLIRNISQGDFNPRRKPTWLEQLQRDEKPIASSCGGGGTCGLCKVTFTNNDVPTPTAAEKVMLSEAELTAGLRLACQHKVQAKDAVELANENVASHLLTLQNKRDLTPSIAELTFTSASRLDYQAGQFLQFKIPHESTVLERHYSLATVPNADNELVFTVRHMPAPKSGVPAGVGSSFLCRLQPGEHVEAIGPFGDFLLTKASSRQQVFIGGGAGIAPLRALVQAEQQSTTPRPAMFFYGARNSAELCYTEELEQNPHVTYVPVLSAVSEKERWTGQTGFVHEVAEAWLREQDAQQVDVYVCGPPLMLEATMKMLAELGVPRDHIKFDDFGI</sequence>
<dbReference type="GO" id="GO:0051536">
    <property type="term" value="F:iron-sulfur cluster binding"/>
    <property type="evidence" value="ECO:0007669"/>
    <property type="project" value="InterPro"/>
</dbReference>
<keyword evidence="4" id="KW-0408">Iron</keyword>
<comment type="caution">
    <text evidence="9">The sequence shown here is derived from an EMBL/GenBank/DDBJ whole genome shotgun (WGS) entry which is preliminary data.</text>
</comment>
<dbReference type="AlphaFoldDB" id="A0A432XXX3"/>
<evidence type="ECO:0000256" key="3">
    <source>
        <dbReference type="ARBA" id="ARBA00022827"/>
    </source>
</evidence>
<evidence type="ECO:0000313" key="10">
    <source>
        <dbReference type="Proteomes" id="UP000287649"/>
    </source>
</evidence>
<keyword evidence="7" id="KW-0472">Membrane</keyword>
<keyword evidence="10" id="KW-1185">Reference proteome</keyword>
<dbReference type="PANTHER" id="PTHR43644">
    <property type="entry name" value="NA(+)-TRANSLOCATING NADH-QUINONE REDUCTASE SUBUNIT"/>
    <property type="match status" value="1"/>
</dbReference>
<dbReference type="PRINTS" id="PR00371">
    <property type="entry name" value="FPNCR"/>
</dbReference>
<keyword evidence="3" id="KW-0274">FAD</keyword>
<reference evidence="10" key="1">
    <citation type="journal article" date="2018" name="Front. Microbiol.">
        <title>Genome-Based Analysis Reveals the Taxonomy and Diversity of the Family Idiomarinaceae.</title>
        <authorList>
            <person name="Liu Y."/>
            <person name="Lai Q."/>
            <person name="Shao Z."/>
        </authorList>
    </citation>
    <scope>NUCLEOTIDE SEQUENCE [LARGE SCALE GENOMIC DNA]</scope>
    <source>
        <strain evidence="10">PO-M2</strain>
    </source>
</reference>
<dbReference type="InterPro" id="IPR012675">
    <property type="entry name" value="Beta-grasp_dom_sf"/>
</dbReference>
<keyword evidence="5" id="KW-0830">Ubiquinone</keyword>
<dbReference type="SUPFAM" id="SSF52343">
    <property type="entry name" value="Ferredoxin reductase-like, C-terminal NADP-linked domain"/>
    <property type="match status" value="1"/>
</dbReference>
<dbReference type="Pfam" id="PF00970">
    <property type="entry name" value="FAD_binding_6"/>
    <property type="match status" value="1"/>
</dbReference>
<evidence type="ECO:0000256" key="2">
    <source>
        <dbReference type="ARBA" id="ARBA00022630"/>
    </source>
</evidence>
<dbReference type="Proteomes" id="UP000287649">
    <property type="component" value="Unassembled WGS sequence"/>
</dbReference>
<dbReference type="InterPro" id="IPR036010">
    <property type="entry name" value="2Fe-2S_ferredoxin-like_sf"/>
</dbReference>
<comment type="cofactor">
    <cofactor evidence="6">
        <name>[2Fe-2S] cluster</name>
        <dbReference type="ChEBI" id="CHEBI:190135"/>
    </cofactor>
</comment>
<evidence type="ECO:0000259" key="8">
    <source>
        <dbReference type="PROSITE" id="PS51384"/>
    </source>
</evidence>
<dbReference type="Pfam" id="PF00175">
    <property type="entry name" value="NAD_binding_1"/>
    <property type="match status" value="1"/>
</dbReference>
<keyword evidence="2" id="KW-0285">Flavoprotein</keyword>
<evidence type="ECO:0000313" key="9">
    <source>
        <dbReference type="EMBL" id="RUO53598.1"/>
    </source>
</evidence>
<dbReference type="Gene3D" id="3.10.20.30">
    <property type="match status" value="1"/>
</dbReference>
<dbReference type="InterPro" id="IPR039261">
    <property type="entry name" value="FNR_nucleotide-bd"/>
</dbReference>
<accession>A0A432XXX3</accession>
<dbReference type="InterPro" id="IPR017927">
    <property type="entry name" value="FAD-bd_FR_type"/>
</dbReference>
<dbReference type="Gene3D" id="2.40.30.10">
    <property type="entry name" value="Translation factors"/>
    <property type="match status" value="1"/>
</dbReference>
<dbReference type="InterPro" id="IPR008333">
    <property type="entry name" value="Cbr1-like_FAD-bd_dom"/>
</dbReference>
<proteinExistence type="predicted"/>
<dbReference type="Pfam" id="PF00111">
    <property type="entry name" value="Fer2"/>
    <property type="match status" value="1"/>
</dbReference>
<dbReference type="PROSITE" id="PS51384">
    <property type="entry name" value="FAD_FR"/>
    <property type="match status" value="1"/>
</dbReference>
<dbReference type="InterPro" id="IPR001041">
    <property type="entry name" value="2Fe-2S_ferredoxin-type"/>
</dbReference>
<organism evidence="9 10">
    <name type="scientific">Pseudidiomarina homiensis</name>
    <dbReference type="NCBI Taxonomy" id="364198"/>
    <lineage>
        <taxon>Bacteria</taxon>
        <taxon>Pseudomonadati</taxon>
        <taxon>Pseudomonadota</taxon>
        <taxon>Gammaproteobacteria</taxon>
        <taxon>Alteromonadales</taxon>
        <taxon>Idiomarinaceae</taxon>
        <taxon>Pseudidiomarina</taxon>
    </lineage>
</organism>
<evidence type="ECO:0000256" key="1">
    <source>
        <dbReference type="ARBA" id="ARBA00022448"/>
    </source>
</evidence>
<keyword evidence="7" id="KW-0812">Transmembrane</keyword>
<feature type="transmembrane region" description="Helical" evidence="7">
    <location>
        <begin position="197"/>
        <end position="221"/>
    </location>
</feature>
<dbReference type="InterPro" id="IPR001433">
    <property type="entry name" value="OxRdtase_FAD/NAD-bd"/>
</dbReference>
<dbReference type="InterPro" id="IPR001709">
    <property type="entry name" value="Flavoprot_Pyr_Nucl_cyt_Rdtase"/>
</dbReference>
<dbReference type="GO" id="GO:0016491">
    <property type="term" value="F:oxidoreductase activity"/>
    <property type="evidence" value="ECO:0007669"/>
    <property type="project" value="InterPro"/>
</dbReference>
<dbReference type="PANTHER" id="PTHR43644:SF1">
    <property type="entry name" value="NAD(P)H-FLAVIN REDUCTASE"/>
    <property type="match status" value="1"/>
</dbReference>
<dbReference type="SUPFAM" id="SSF54292">
    <property type="entry name" value="2Fe-2S ferredoxin-like"/>
    <property type="match status" value="1"/>
</dbReference>
<dbReference type="InterPro" id="IPR017938">
    <property type="entry name" value="Riboflavin_synthase-like_b-brl"/>
</dbReference>
<protein>
    <submittedName>
        <fullName evidence="9">NADH:quinone oxidoreductase</fullName>
    </submittedName>
</protein>